<dbReference type="PROSITE" id="PS50850">
    <property type="entry name" value="MFS"/>
    <property type="match status" value="1"/>
</dbReference>
<reference evidence="7 8" key="1">
    <citation type="submission" date="2020-08" db="EMBL/GenBank/DDBJ databases">
        <title>The completed genome sequence of the pathogenic ascomycete fungus Penicillium digitatum.</title>
        <authorList>
            <person name="Wang M."/>
        </authorList>
    </citation>
    <scope>NUCLEOTIDE SEQUENCE [LARGE SCALE GENOMIC DNA]</scope>
    <source>
        <strain evidence="7 8">PdW03</strain>
    </source>
</reference>
<comment type="subcellular location">
    <subcellularLocation>
        <location evidence="1">Membrane</location>
        <topology evidence="1">Multi-pass membrane protein</topology>
    </subcellularLocation>
</comment>
<dbReference type="GeneID" id="90953015"/>
<dbReference type="InterPro" id="IPR020846">
    <property type="entry name" value="MFS_dom"/>
</dbReference>
<dbReference type="InterPro" id="IPR036259">
    <property type="entry name" value="MFS_trans_sf"/>
</dbReference>
<feature type="transmembrane region" description="Helical" evidence="5">
    <location>
        <begin position="20"/>
        <end position="39"/>
    </location>
</feature>
<dbReference type="Proteomes" id="UP000595662">
    <property type="component" value="Chromosome 3"/>
</dbReference>
<organism evidence="7 8">
    <name type="scientific">Penicillium digitatum</name>
    <name type="common">Green mold</name>
    <dbReference type="NCBI Taxonomy" id="36651"/>
    <lineage>
        <taxon>Eukaryota</taxon>
        <taxon>Fungi</taxon>
        <taxon>Dikarya</taxon>
        <taxon>Ascomycota</taxon>
        <taxon>Pezizomycotina</taxon>
        <taxon>Eurotiomycetes</taxon>
        <taxon>Eurotiomycetidae</taxon>
        <taxon>Eurotiales</taxon>
        <taxon>Aspergillaceae</taxon>
        <taxon>Penicillium</taxon>
    </lineage>
</organism>
<gene>
    <name evidence="7" type="ORF">Pdw03_7883</name>
</gene>
<evidence type="ECO:0000313" key="7">
    <source>
        <dbReference type="EMBL" id="QQK43982.1"/>
    </source>
</evidence>
<dbReference type="GO" id="GO:0005886">
    <property type="term" value="C:plasma membrane"/>
    <property type="evidence" value="ECO:0007669"/>
    <property type="project" value="TreeGrafter"/>
</dbReference>
<dbReference type="AlphaFoldDB" id="A0A7T6XN35"/>
<protein>
    <submittedName>
        <fullName evidence="7">Sucrose/H+ symporter, plant</fullName>
    </submittedName>
</protein>
<feature type="transmembrane region" description="Helical" evidence="5">
    <location>
        <begin position="51"/>
        <end position="73"/>
    </location>
</feature>
<feature type="domain" description="Major facilitator superfamily (MFS) profile" evidence="6">
    <location>
        <begin position="1"/>
        <end position="107"/>
    </location>
</feature>
<evidence type="ECO:0000313" key="8">
    <source>
        <dbReference type="Proteomes" id="UP000595662"/>
    </source>
</evidence>
<evidence type="ECO:0000259" key="6">
    <source>
        <dbReference type="PROSITE" id="PS50850"/>
    </source>
</evidence>
<dbReference type="PANTHER" id="PTHR23501:SF198">
    <property type="entry name" value="AZOLE RESISTANCE PROTEIN 1-RELATED"/>
    <property type="match status" value="1"/>
</dbReference>
<evidence type="ECO:0000256" key="3">
    <source>
        <dbReference type="ARBA" id="ARBA00022989"/>
    </source>
</evidence>
<evidence type="ECO:0000256" key="1">
    <source>
        <dbReference type="ARBA" id="ARBA00004141"/>
    </source>
</evidence>
<keyword evidence="3 5" id="KW-1133">Transmembrane helix</keyword>
<dbReference type="PANTHER" id="PTHR23501">
    <property type="entry name" value="MAJOR FACILITATOR SUPERFAMILY"/>
    <property type="match status" value="1"/>
</dbReference>
<evidence type="ECO:0000256" key="2">
    <source>
        <dbReference type="ARBA" id="ARBA00022692"/>
    </source>
</evidence>
<dbReference type="SUPFAM" id="SSF103473">
    <property type="entry name" value="MFS general substrate transporter"/>
    <property type="match status" value="1"/>
</dbReference>
<dbReference type="GO" id="GO:0022857">
    <property type="term" value="F:transmembrane transporter activity"/>
    <property type="evidence" value="ECO:0007669"/>
    <property type="project" value="InterPro"/>
</dbReference>
<dbReference type="EMBL" id="CP060776">
    <property type="protein sequence ID" value="QQK43982.1"/>
    <property type="molecule type" value="Genomic_DNA"/>
</dbReference>
<evidence type="ECO:0000256" key="4">
    <source>
        <dbReference type="ARBA" id="ARBA00023136"/>
    </source>
</evidence>
<keyword evidence="4 5" id="KW-0472">Membrane</keyword>
<feature type="transmembrane region" description="Helical" evidence="5">
    <location>
        <begin position="79"/>
        <end position="100"/>
    </location>
</feature>
<proteinExistence type="predicted"/>
<accession>A0A7T6XN35</accession>
<dbReference type="Gene3D" id="1.20.1720.10">
    <property type="entry name" value="Multidrug resistance protein D"/>
    <property type="match status" value="1"/>
</dbReference>
<evidence type="ECO:0000256" key="5">
    <source>
        <dbReference type="SAM" id="Phobius"/>
    </source>
</evidence>
<sequence>MVALQPVAGSQFGSFPMKTMFLGSHAVFELGSSLCTLAINTSMLSIGHAMAGFEAAGCFTEAFSIVAVCSSLVKRPFYIGILQPTFVIAIIIGPVLGGTFTKHATWR</sequence>
<name>A0A7T6XN35_PENDI</name>
<dbReference type="RefSeq" id="XP_065956873.1">
    <property type="nucleotide sequence ID" value="XM_066101790.1"/>
</dbReference>
<keyword evidence="2 5" id="KW-0812">Transmembrane</keyword>